<reference evidence="14" key="1">
    <citation type="journal article" date="2019" name="Int. J. Syst. Evol. Microbiol.">
        <title>The Global Catalogue of Microorganisms (GCM) 10K type strain sequencing project: providing services to taxonomists for standard genome sequencing and annotation.</title>
        <authorList>
            <consortium name="The Broad Institute Genomics Platform"/>
            <consortium name="The Broad Institute Genome Sequencing Center for Infectious Disease"/>
            <person name="Wu L."/>
            <person name="Ma J."/>
        </authorList>
    </citation>
    <scope>NUCLEOTIDE SEQUENCE [LARGE SCALE GENOMIC DNA]</scope>
    <source>
        <strain evidence="14">CGMCC 1.15474</strain>
    </source>
</reference>
<protein>
    <recommendedName>
        <fullName evidence="11">Regulatory protein MsrR</fullName>
    </recommendedName>
</protein>
<dbReference type="InterPro" id="IPR050922">
    <property type="entry name" value="LytR/CpsA/Psr_CW_biosynth"/>
</dbReference>
<evidence type="ECO:0000256" key="8">
    <source>
        <dbReference type="ARBA" id="ARBA00023136"/>
    </source>
</evidence>
<dbReference type="Pfam" id="PF03816">
    <property type="entry name" value="LytR_cpsA_psr"/>
    <property type="match status" value="1"/>
</dbReference>
<evidence type="ECO:0000256" key="1">
    <source>
        <dbReference type="ARBA" id="ARBA00004401"/>
    </source>
</evidence>
<keyword evidence="6" id="KW-1133">Transmembrane helix</keyword>
<evidence type="ECO:0000256" key="4">
    <source>
        <dbReference type="ARBA" id="ARBA00022692"/>
    </source>
</evidence>
<evidence type="ECO:0000256" key="10">
    <source>
        <dbReference type="ARBA" id="ARBA00037178"/>
    </source>
</evidence>
<evidence type="ECO:0000259" key="12">
    <source>
        <dbReference type="Pfam" id="PF03816"/>
    </source>
</evidence>
<comment type="function">
    <text evidence="10">Involved in SarA attenuation. Affects resistance to oxacillin and teicoplanin, as well as the synthesis of virulence factors.</text>
</comment>
<dbReference type="EMBL" id="JBHUIK010000004">
    <property type="protein sequence ID" value="MFD2215574.1"/>
    <property type="molecule type" value="Genomic_DNA"/>
</dbReference>
<evidence type="ECO:0000256" key="3">
    <source>
        <dbReference type="ARBA" id="ARBA00022475"/>
    </source>
</evidence>
<comment type="caution">
    <text evidence="13">The sequence shown here is derived from an EMBL/GenBank/DDBJ whole genome shotgun (WGS) entry which is preliminary data.</text>
</comment>
<keyword evidence="7" id="KW-0805">Transcription regulation</keyword>
<feature type="domain" description="Cell envelope-related transcriptional attenuator" evidence="12">
    <location>
        <begin position="82"/>
        <end position="224"/>
    </location>
</feature>
<evidence type="ECO:0000256" key="9">
    <source>
        <dbReference type="ARBA" id="ARBA00023163"/>
    </source>
</evidence>
<evidence type="ECO:0000256" key="2">
    <source>
        <dbReference type="ARBA" id="ARBA00006068"/>
    </source>
</evidence>
<name>A0ABW5C1P6_9BACI</name>
<dbReference type="InterPro" id="IPR004474">
    <property type="entry name" value="LytR_CpsA_psr"/>
</dbReference>
<proteinExistence type="inferred from homology"/>
<dbReference type="Proteomes" id="UP001597318">
    <property type="component" value="Unassembled WGS sequence"/>
</dbReference>
<evidence type="ECO:0000256" key="5">
    <source>
        <dbReference type="ARBA" id="ARBA00022968"/>
    </source>
</evidence>
<dbReference type="Gene3D" id="3.40.630.190">
    <property type="entry name" value="LCP protein"/>
    <property type="match status" value="1"/>
</dbReference>
<evidence type="ECO:0000256" key="7">
    <source>
        <dbReference type="ARBA" id="ARBA00023015"/>
    </source>
</evidence>
<dbReference type="PANTHER" id="PTHR33392:SF8">
    <property type="entry name" value="REGULATORY PROTEIN MSRR"/>
    <property type="match status" value="1"/>
</dbReference>
<keyword evidence="3" id="KW-1003">Cell membrane</keyword>
<sequence length="309" mass="34793">MERTSRRKMRKRGKRIFLIIFIILFGGVSAYATYQYKQGLSLASDGKFLEDTEQVFHGEDVKLGKINVLLLGSDSRGEVNARTDTIMIAQYDQKAHQSKLISIMRDIYVTIPGHGKQKINAAYAFGGPELLRQTIKENFQIDINYYAVVDFEGFSKIADVLAPDGIEVDVPYEMSHGIGITIEPGTQILHGKELLGYVRFRHDRLSDFGRVQRQQEIIGKLKEESLSIGTIIKLPKLLGVIDPYVDTNMDSITLLMLGKDLIKNQSNDLTTLRIPVDGSYTNERYNNVGAVLNIDLEENKSVIDQFLSS</sequence>
<dbReference type="RefSeq" id="WP_247340281.1">
    <property type="nucleotide sequence ID" value="NZ_CP095550.1"/>
</dbReference>
<evidence type="ECO:0000256" key="11">
    <source>
        <dbReference type="ARBA" id="ARBA00040752"/>
    </source>
</evidence>
<keyword evidence="14" id="KW-1185">Reference proteome</keyword>
<keyword evidence="4" id="KW-0812">Transmembrane</keyword>
<evidence type="ECO:0000256" key="6">
    <source>
        <dbReference type="ARBA" id="ARBA00022989"/>
    </source>
</evidence>
<accession>A0ABW5C1P6</accession>
<keyword evidence="9" id="KW-0804">Transcription</keyword>
<evidence type="ECO:0000313" key="13">
    <source>
        <dbReference type="EMBL" id="MFD2215574.1"/>
    </source>
</evidence>
<dbReference type="NCBIfam" id="TIGR00350">
    <property type="entry name" value="lytR_cpsA_psr"/>
    <property type="match status" value="1"/>
</dbReference>
<evidence type="ECO:0000313" key="14">
    <source>
        <dbReference type="Proteomes" id="UP001597318"/>
    </source>
</evidence>
<keyword evidence="5" id="KW-0735">Signal-anchor</keyword>
<dbReference type="PANTHER" id="PTHR33392">
    <property type="entry name" value="POLYISOPRENYL-TEICHOIC ACID--PEPTIDOGLYCAN TEICHOIC ACID TRANSFERASE TAGU"/>
    <property type="match status" value="1"/>
</dbReference>
<keyword evidence="8" id="KW-0472">Membrane</keyword>
<organism evidence="13 14">
    <name type="scientific">Metabacillus endolithicus</name>
    <dbReference type="NCBI Taxonomy" id="1535204"/>
    <lineage>
        <taxon>Bacteria</taxon>
        <taxon>Bacillati</taxon>
        <taxon>Bacillota</taxon>
        <taxon>Bacilli</taxon>
        <taxon>Bacillales</taxon>
        <taxon>Bacillaceae</taxon>
        <taxon>Metabacillus</taxon>
    </lineage>
</organism>
<comment type="subcellular location">
    <subcellularLocation>
        <location evidence="1">Cell membrane</location>
        <topology evidence="1">Single-pass type II membrane protein</topology>
    </subcellularLocation>
</comment>
<gene>
    <name evidence="13" type="ORF">ACFSKK_17940</name>
</gene>
<comment type="similarity">
    <text evidence="2">Belongs to the LytR/CpsA/Psr (LCP) family.</text>
</comment>